<evidence type="ECO:0000313" key="2">
    <source>
        <dbReference type="Proteomes" id="UP000001505"/>
    </source>
</evidence>
<dbReference type="Proteomes" id="UP000001505">
    <property type="component" value="Chromosome"/>
</dbReference>
<accession>D6YWB5</accession>
<evidence type="ECO:0008006" key="3">
    <source>
        <dbReference type="Google" id="ProtNLM"/>
    </source>
</evidence>
<proteinExistence type="predicted"/>
<protein>
    <recommendedName>
        <fullName evidence="3">Exo-alpha-sialidase</fullName>
    </recommendedName>
</protein>
<dbReference type="SUPFAM" id="SSF82171">
    <property type="entry name" value="DPP6 N-terminal domain-like"/>
    <property type="match status" value="1"/>
</dbReference>
<dbReference type="RefSeq" id="WP_013182140.1">
    <property type="nucleotide sequence ID" value="NZ_LVEB01000034.1"/>
</dbReference>
<organism evidence="1 2">
    <name type="scientific">Waddlia chondrophila (strain ATCC VR-1470 / WSU 86-1044)</name>
    <dbReference type="NCBI Taxonomy" id="716544"/>
    <lineage>
        <taxon>Bacteria</taxon>
        <taxon>Pseudomonadati</taxon>
        <taxon>Chlamydiota</taxon>
        <taxon>Chlamydiia</taxon>
        <taxon>Parachlamydiales</taxon>
        <taxon>Waddliaceae</taxon>
        <taxon>Waddlia</taxon>
    </lineage>
</organism>
<name>D6YWB5_WADCW</name>
<dbReference type="AlphaFoldDB" id="D6YWB5"/>
<reference evidence="1 2" key="1">
    <citation type="journal article" date="2010" name="PLoS ONE">
        <title>The Waddlia genome: a window into chlamydial biology.</title>
        <authorList>
            <person name="Bertelli C."/>
            <person name="Collyn F."/>
            <person name="Croxatto A."/>
            <person name="Ruckert C."/>
            <person name="Polkinghorne A."/>
            <person name="Kebbi-Beghdadi C."/>
            <person name="Goesmann A."/>
            <person name="Vaughan L."/>
            <person name="Greub G."/>
        </authorList>
    </citation>
    <scope>NUCLEOTIDE SEQUENCE [LARGE SCALE GENOMIC DNA]</scope>
    <source>
        <strain evidence="2">ATCC VR-1470 / WSU 86-1044</strain>
    </source>
</reference>
<dbReference type="Gene3D" id="2.120.10.10">
    <property type="match status" value="1"/>
</dbReference>
<dbReference type="eggNOG" id="COG1621">
    <property type="taxonomic scope" value="Bacteria"/>
</dbReference>
<sequence>MKPIIRSVNKIWENAEHNALTDLIIFQKKFYCVCRESDEHVFGRNGIIRIIQSIDGKEWRAHSVIRKEGVDLRDPKLSITPGHQLMLLVEEVVYEGEKALSRFSSISFLKKDWTPLQKICRPFDWLWRITWHKGTAWGVSYKPDKDKWRVWLWRSETGTEWRQALEWKIPGNPNETTLRFMDDETMVALVRRNFKTNGYAWIGTSKPPYTEWRWNETQHHLGGPDFIILPDQQMWAAGRIVERTPYGMFQKTALFTMSLDKIQPALLLPSGGIDCSYPGIVFHDQLLWISYYSSHEEKTAIYLAQIELFE</sequence>
<dbReference type="EMBL" id="CP001928">
    <property type="protein sequence ID" value="ADI38426.1"/>
    <property type="molecule type" value="Genomic_DNA"/>
</dbReference>
<dbReference type="KEGG" id="wch:wcw_1067"/>
<evidence type="ECO:0000313" key="1">
    <source>
        <dbReference type="EMBL" id="ADI38426.1"/>
    </source>
</evidence>
<gene>
    <name evidence="1" type="ordered locus">wcw_1067</name>
</gene>
<dbReference type="HOGENOM" id="CLU_794309_0_0_0"/>
<keyword evidence="2" id="KW-1185">Reference proteome</keyword>
<dbReference type="STRING" id="716544.wcw_1067"/>